<dbReference type="EMBL" id="JACXTI010000002">
    <property type="protein sequence ID" value="MBD3701032.1"/>
    <property type="molecule type" value="Genomic_DNA"/>
</dbReference>
<dbReference type="RefSeq" id="WP_193757083.1">
    <property type="nucleotide sequence ID" value="NZ_LORW02000002.1"/>
</dbReference>
<evidence type="ECO:0000313" key="3">
    <source>
        <dbReference type="Proteomes" id="UP000631473"/>
    </source>
</evidence>
<gene>
    <name evidence="1" type="primary">pheL</name>
    <name evidence="1" type="ORF">IE991_14520</name>
    <name evidence="2" type="ORF">IE996_00520</name>
</gene>
<dbReference type="InterPro" id="IPR049907">
    <property type="entry name" value="PheL"/>
</dbReference>
<accession>A0A927HGE3</accession>
<dbReference type="Proteomes" id="UP000616340">
    <property type="component" value="Unassembled WGS sequence"/>
</dbReference>
<name>A0A927HGE3_KLEPN</name>
<reference evidence="1" key="1">
    <citation type="submission" date="2020-07" db="EMBL/GenBank/DDBJ databases">
        <title>Clinical and genomic characterization of carbapenemase-producing Enterobacterales causing secondary infections during the COVID-19 crisis at a New York City hospital.</title>
        <authorList>
            <person name="Gomez-Simmonds A."/>
            <person name="Annavajhala M.K."/>
            <person name="Uhlemann A.-C."/>
        </authorList>
    </citation>
    <scope>NUCLEOTIDE SEQUENCE</scope>
    <source>
        <strain evidence="1">NK1597</strain>
        <strain evidence="2">NK1677</strain>
    </source>
</reference>
<protein>
    <submittedName>
        <fullName evidence="1">PheA operon leader peptide PheL</fullName>
    </submittedName>
</protein>
<dbReference type="Proteomes" id="UP000631473">
    <property type="component" value="Unassembled WGS sequence"/>
</dbReference>
<comment type="caution">
    <text evidence="1">The sequence shown here is derived from an EMBL/GenBank/DDBJ whole genome shotgun (WGS) entry which is preliminary data.</text>
</comment>
<dbReference type="AlphaFoldDB" id="A0A927HGE3"/>
<dbReference type="NCBIfam" id="NF038149">
    <property type="entry name" value="leader_PheL"/>
    <property type="match status" value="1"/>
</dbReference>
<dbReference type="EMBL" id="JACXTN010000001">
    <property type="protein sequence ID" value="MBD3708922.1"/>
    <property type="molecule type" value="Genomic_DNA"/>
</dbReference>
<sequence length="23" mass="2787">MKLVPFFFAFFFTFPLTGRQFVV</sequence>
<evidence type="ECO:0000313" key="2">
    <source>
        <dbReference type="EMBL" id="MBD3708922.1"/>
    </source>
</evidence>
<proteinExistence type="predicted"/>
<evidence type="ECO:0000313" key="1">
    <source>
        <dbReference type="EMBL" id="MBD3701032.1"/>
    </source>
</evidence>
<organism evidence="1 3">
    <name type="scientific">Klebsiella pneumoniae</name>
    <dbReference type="NCBI Taxonomy" id="573"/>
    <lineage>
        <taxon>Bacteria</taxon>
        <taxon>Pseudomonadati</taxon>
        <taxon>Pseudomonadota</taxon>
        <taxon>Gammaproteobacteria</taxon>
        <taxon>Enterobacterales</taxon>
        <taxon>Enterobacteriaceae</taxon>
        <taxon>Klebsiella/Raoultella group</taxon>
        <taxon>Klebsiella</taxon>
        <taxon>Klebsiella pneumoniae complex</taxon>
    </lineage>
</organism>